<protein>
    <submittedName>
        <fullName evidence="2">Uncharacterized protein</fullName>
    </submittedName>
</protein>
<keyword evidence="1" id="KW-0812">Transmembrane</keyword>
<sequence>MSRRNRSKGSDWSLQKIVPSLFSLGGKLLFAAVVVIVVLTFAQCTVKKPEAPEWNTQFTVPLVSRTYLMPELIRKMDQSGVGFDIDSNVVFSVSHELDTIGLDAENLSTPDIDYTVSKAVGKVKIVKPVITPISVSLVNIAGLPVVYPTTVPASSFSVVADFPTIDDFTTAQIDTATVYVIVDNRLGFDIDAAIIQLFDQLHWSSLGSSALTDTLKNGEVDSLPFVLDGHTVSNTLNATISCHTPGGYLQDANGKVILVAAHFANDPVVSSATAQIPALQRVLSDSVSLQESDVITDAAITAGSADLVISNSTPITATLQVTIPDLQLSGTPLTVSRQVNAYGSVNVHIPLAGYAMRPSDLTAPQYLPVTIEADVPATTPNQVSINETQNFQAAVSLTGLQFGAVSGYFSSTVATLDPIVQDIDIPKGFDSIQFTSAVLTLEIDNAVALPGRLDISMAGDNGQTLPVAGDIAARILATAATTELVQPNVATFFTPVPSQVTITGTASFGDGQFGTIRAGDFLTGRVRIESPLEVIIPETPLETDVADETIEQKDIDKITDHVLNARFIYNVTNHLPVGATLNVVISPDSATLFTNPQLRFDDISINAAPVTAGIVTDTLSTGFQTIALDSADVQILKNPKLYIAQEMILHSSAGQAVRLTKNDYISINGRIEVEYRFDGNL</sequence>
<evidence type="ECO:0000313" key="3">
    <source>
        <dbReference type="Proteomes" id="UP000250918"/>
    </source>
</evidence>
<dbReference type="EMBL" id="PQAP01000001">
    <property type="protein sequence ID" value="PWB76463.1"/>
    <property type="molecule type" value="Genomic_DNA"/>
</dbReference>
<keyword evidence="1" id="KW-0472">Membrane</keyword>
<dbReference type="Proteomes" id="UP000250918">
    <property type="component" value="Unassembled WGS sequence"/>
</dbReference>
<dbReference type="AlphaFoldDB" id="A0A855XE27"/>
<keyword evidence="1" id="KW-1133">Transmembrane helix</keyword>
<reference evidence="2 3" key="1">
    <citation type="journal article" date="2018" name="ISME J.">
        <title>A methanotrophic archaeon couples anaerobic oxidation of methane to Fe(III) reduction.</title>
        <authorList>
            <person name="Cai C."/>
            <person name="Leu A.O."/>
            <person name="Xie G.J."/>
            <person name="Guo J."/>
            <person name="Feng Y."/>
            <person name="Zhao J.X."/>
            <person name="Tyson G.W."/>
            <person name="Yuan Z."/>
            <person name="Hu S."/>
        </authorList>
    </citation>
    <scope>NUCLEOTIDE SEQUENCE [LARGE SCALE GENOMIC DNA]</scope>
    <source>
        <strain evidence="2">FeB_12</strain>
    </source>
</reference>
<evidence type="ECO:0000313" key="2">
    <source>
        <dbReference type="EMBL" id="PWB76463.1"/>
    </source>
</evidence>
<name>A0A855XE27_9BACT</name>
<gene>
    <name evidence="2" type="ORF">C3F09_00400</name>
</gene>
<comment type="caution">
    <text evidence="2">The sequence shown here is derived from an EMBL/GenBank/DDBJ whole genome shotgun (WGS) entry which is preliminary data.</text>
</comment>
<feature type="transmembrane region" description="Helical" evidence="1">
    <location>
        <begin position="21"/>
        <end position="42"/>
    </location>
</feature>
<organism evidence="2 3">
    <name type="scientific">candidate division GN15 bacterium</name>
    <dbReference type="NCBI Taxonomy" id="2072418"/>
    <lineage>
        <taxon>Bacteria</taxon>
        <taxon>candidate division GN15</taxon>
    </lineage>
</organism>
<accession>A0A855XE27</accession>
<proteinExistence type="predicted"/>
<evidence type="ECO:0000256" key="1">
    <source>
        <dbReference type="SAM" id="Phobius"/>
    </source>
</evidence>